<dbReference type="Proteomes" id="UP000182152">
    <property type="component" value="Unassembled WGS sequence"/>
</dbReference>
<dbReference type="SUPFAM" id="SSF52833">
    <property type="entry name" value="Thioredoxin-like"/>
    <property type="match status" value="1"/>
</dbReference>
<dbReference type="InterPro" id="IPR012336">
    <property type="entry name" value="Thioredoxin-like_fold"/>
</dbReference>
<proteinExistence type="predicted"/>
<sequence>MDRSIIKAEKINTVTGILYGNMNAQKKMAEFINVACPYCRQWFNESYDLLENAVKKGQVQRVIKLFDKEKASLQRGNVMHHHITITNGEKALAEIKKIFDSQDEWKNLSLTEVASYATNELGLSLQKDSQIFQKIIDEANEAIIRFVPTIILNGNIFDESIQEAELLSYIKE</sequence>
<keyword evidence="3" id="KW-1185">Reference proteome</keyword>
<organism evidence="2 3">
    <name type="scientific">Enterococcus ratti</name>
    <dbReference type="NCBI Taxonomy" id="150033"/>
    <lineage>
        <taxon>Bacteria</taxon>
        <taxon>Bacillati</taxon>
        <taxon>Bacillota</taxon>
        <taxon>Bacilli</taxon>
        <taxon>Lactobacillales</taxon>
        <taxon>Enterococcaceae</taxon>
        <taxon>Enterococcus</taxon>
    </lineage>
</organism>
<dbReference type="AlphaFoldDB" id="A0A1L8WIP2"/>
<keyword evidence="2" id="KW-0413">Isomerase</keyword>
<dbReference type="EMBL" id="JXLB01000012">
    <property type="protein sequence ID" value="OJG80898.1"/>
    <property type="molecule type" value="Genomic_DNA"/>
</dbReference>
<dbReference type="Gene3D" id="1.10.1200.90">
    <property type="entry name" value="DsbA-like domain"/>
    <property type="match status" value="1"/>
</dbReference>
<dbReference type="RefSeq" id="WP_071855630.1">
    <property type="nucleotide sequence ID" value="NZ_JXLB01000012.1"/>
</dbReference>
<dbReference type="GO" id="GO:0016853">
    <property type="term" value="F:isomerase activity"/>
    <property type="evidence" value="ECO:0007669"/>
    <property type="project" value="UniProtKB-KW"/>
</dbReference>
<evidence type="ECO:0000313" key="3">
    <source>
        <dbReference type="Proteomes" id="UP000182152"/>
    </source>
</evidence>
<dbReference type="Pfam" id="PF13462">
    <property type="entry name" value="Thioredoxin_4"/>
    <property type="match status" value="1"/>
</dbReference>
<protein>
    <submittedName>
        <fullName evidence="2">Bifunctional disulfide isomerase/thiol-disulfide oxidase</fullName>
    </submittedName>
</protein>
<feature type="domain" description="Thioredoxin-like fold" evidence="1">
    <location>
        <begin position="13"/>
        <end position="171"/>
    </location>
</feature>
<dbReference type="OrthoDB" id="117402at2"/>
<reference evidence="2 3" key="1">
    <citation type="submission" date="2014-12" db="EMBL/GenBank/DDBJ databases">
        <title>Draft genome sequences of 29 type strains of Enterococci.</title>
        <authorList>
            <person name="Zhong Z."/>
            <person name="Sun Z."/>
            <person name="Liu W."/>
            <person name="Zhang W."/>
            <person name="Zhang H."/>
        </authorList>
    </citation>
    <scope>NUCLEOTIDE SEQUENCE [LARGE SCALE GENOMIC DNA]</scope>
    <source>
        <strain evidence="2 3">DSM 15687</strain>
    </source>
</reference>
<evidence type="ECO:0000313" key="2">
    <source>
        <dbReference type="EMBL" id="OJG80898.1"/>
    </source>
</evidence>
<comment type="caution">
    <text evidence="2">The sequence shown here is derived from an EMBL/GenBank/DDBJ whole genome shotgun (WGS) entry which is preliminary data.</text>
</comment>
<name>A0A1L8WIP2_9ENTE</name>
<dbReference type="InterPro" id="IPR036249">
    <property type="entry name" value="Thioredoxin-like_sf"/>
</dbReference>
<gene>
    <name evidence="2" type="ORF">RV14_GL000442</name>
</gene>
<dbReference type="STRING" id="150033.RV14_GL000442"/>
<accession>A0A1L8WIP2</accession>
<evidence type="ECO:0000259" key="1">
    <source>
        <dbReference type="Pfam" id="PF13462"/>
    </source>
</evidence>
<dbReference type="Gene3D" id="3.40.30.10">
    <property type="entry name" value="Glutaredoxin"/>
    <property type="match status" value="1"/>
</dbReference>